<feature type="transmembrane region" description="Helical" evidence="6">
    <location>
        <begin position="677"/>
        <end position="701"/>
    </location>
</feature>
<dbReference type="InterPro" id="IPR011701">
    <property type="entry name" value="MFS"/>
</dbReference>
<comment type="caution">
    <text evidence="7">The sequence shown here is derived from an EMBL/GenBank/DDBJ whole genome shotgun (WGS) entry which is preliminary data.</text>
</comment>
<gene>
    <name evidence="7" type="ORF">C2S_5658</name>
</gene>
<dbReference type="GO" id="GO:0005886">
    <property type="term" value="C:plasma membrane"/>
    <property type="evidence" value="ECO:0007669"/>
    <property type="project" value="TreeGrafter"/>
</dbReference>
<proteinExistence type="predicted"/>
<evidence type="ECO:0000256" key="5">
    <source>
        <dbReference type="ARBA" id="ARBA00023180"/>
    </source>
</evidence>
<evidence type="ECO:0000256" key="2">
    <source>
        <dbReference type="ARBA" id="ARBA00022692"/>
    </source>
</evidence>
<dbReference type="PANTHER" id="PTHR23502">
    <property type="entry name" value="MAJOR FACILITATOR SUPERFAMILY"/>
    <property type="match status" value="1"/>
</dbReference>
<keyword evidence="2 6" id="KW-0812">Transmembrane</keyword>
<feature type="transmembrane region" description="Helical" evidence="6">
    <location>
        <begin position="344"/>
        <end position="362"/>
    </location>
</feature>
<keyword evidence="3 6" id="KW-1133">Transmembrane helix</keyword>
<feature type="transmembrane region" description="Helical" evidence="6">
    <location>
        <begin position="713"/>
        <end position="733"/>
    </location>
</feature>
<dbReference type="EMBL" id="CABFJX010000124">
    <property type="protein sequence ID" value="VTT64896.1"/>
    <property type="molecule type" value="Genomic_DNA"/>
</dbReference>
<name>A0A9Q9RMS9_FUSFU</name>
<evidence type="ECO:0000256" key="3">
    <source>
        <dbReference type="ARBA" id="ARBA00022989"/>
    </source>
</evidence>
<evidence type="ECO:0000313" key="7">
    <source>
        <dbReference type="EMBL" id="VTT64896.1"/>
    </source>
</evidence>
<dbReference type="GO" id="GO:0022857">
    <property type="term" value="F:transmembrane transporter activity"/>
    <property type="evidence" value="ECO:0007669"/>
    <property type="project" value="InterPro"/>
</dbReference>
<protein>
    <recommendedName>
        <fullName evidence="9">Major facilitator superfamily (MFS) profile domain-containing protein</fullName>
    </recommendedName>
</protein>
<feature type="transmembrane region" description="Helical" evidence="6">
    <location>
        <begin position="457"/>
        <end position="477"/>
    </location>
</feature>
<feature type="transmembrane region" description="Helical" evidence="6">
    <location>
        <begin position="575"/>
        <end position="596"/>
    </location>
</feature>
<dbReference type="PANTHER" id="PTHR23502:SF50">
    <property type="entry name" value="TRANSPORTER, PUTATIVE (AFU_ORTHOLOGUE AFUA_5G00430)-RELATED"/>
    <property type="match status" value="1"/>
</dbReference>
<reference evidence="7" key="1">
    <citation type="submission" date="2019-05" db="EMBL/GenBank/DDBJ databases">
        <authorList>
            <person name="Piombo E."/>
        </authorList>
    </citation>
    <scope>NUCLEOTIDE SEQUENCE</scope>
    <source>
        <strain evidence="7">C2S</strain>
    </source>
</reference>
<dbReference type="Gene3D" id="2.40.160.20">
    <property type="match status" value="1"/>
</dbReference>
<dbReference type="Gene3D" id="1.20.1250.20">
    <property type="entry name" value="MFS general substrate transporter like domains"/>
    <property type="match status" value="1"/>
</dbReference>
<feature type="transmembrane region" description="Helical" evidence="6">
    <location>
        <begin position="304"/>
        <end position="328"/>
    </location>
</feature>
<sequence>MSQPSQITQPSPGNQLYPDMPAMRAPGLEFVYRLVAKMHPTNGYDIENIQGTGITRSIAGIESGTVKGPGIEGTLVENSGADWAEQVHSKKIYYKLDARYTIKTNDGHHIFVQARGLFRPGPGIEFSQPDSIDVDYTQDEVEYFTHITFEAAGTSPYNWMNGIVAIGALQSFGGAAVIDCWRLTNFLGQQVEDVYVGQDCCRILPSYSTLALTVPASPAFRTTIPAARRELNDKTNCISNIILVFSMSRKVAPAPPDFTTPPGTVRLIGEDGIAETPQLVKQPMPTDDPNDPLNWSRARKSMNFIPILAVTVIIFTQTSLPLIFWVLWNQEFGWSYGQLNNANALNYVGTTVGCILFIPPAVKYGRRSMYLLTTAIIFAMAIWSARMKTLTELYISQLIFGLASATNESIVEMTIADLYFVHQRGSANGLYMVMVMIGSFLSPVIAGYMAANGNWRLCYWITTAVDGALLLYFCFFFEESKYIPHLEAQQLSSEVPTPIAVTKKDNISETQTGEMSTCVTLEPSNAPLHRINSDIPLLTWRQRMRLVTKTDESLLGIVRTAVVILFRFPAVMYTALTYAFCLCWISAQASIISIVFTQPPYNFGTVGVGNMSLGVFIGCILGSAYGAISDRAILWFTRKNYGYYEPEMRLQLNHFPAVCMSGGFVMFGITAAKGMHWIYPSIGSAIFGFGLGGLSDVALCVTIDSYQAITGEAFIGVAFMRNAFSIAISFSLVPWLDAQGLQNMTIVMGLWALAMAFLHVPMMIWGKRIREKTETSYKRMATGTRV</sequence>
<dbReference type="InterPro" id="IPR036259">
    <property type="entry name" value="MFS_trans_sf"/>
</dbReference>
<accession>A0A9Q9RMS9</accession>
<dbReference type="SUPFAM" id="SSF103473">
    <property type="entry name" value="MFS general substrate transporter"/>
    <property type="match status" value="1"/>
</dbReference>
<feature type="transmembrane region" description="Helical" evidence="6">
    <location>
        <begin position="369"/>
        <end position="386"/>
    </location>
</feature>
<organism evidence="7 8">
    <name type="scientific">Fusarium fujikuroi</name>
    <name type="common">Bakanae and foot rot disease fungus</name>
    <name type="synonym">Gibberella fujikuroi</name>
    <dbReference type="NCBI Taxonomy" id="5127"/>
    <lineage>
        <taxon>Eukaryota</taxon>
        <taxon>Fungi</taxon>
        <taxon>Dikarya</taxon>
        <taxon>Ascomycota</taxon>
        <taxon>Pezizomycotina</taxon>
        <taxon>Sordariomycetes</taxon>
        <taxon>Hypocreomycetidae</taxon>
        <taxon>Hypocreales</taxon>
        <taxon>Nectriaceae</taxon>
        <taxon>Fusarium</taxon>
        <taxon>Fusarium fujikuroi species complex</taxon>
    </lineage>
</organism>
<keyword evidence="5" id="KW-0325">Glycoprotein</keyword>
<feature type="transmembrane region" description="Helical" evidence="6">
    <location>
        <begin position="745"/>
        <end position="765"/>
    </location>
</feature>
<evidence type="ECO:0008006" key="9">
    <source>
        <dbReference type="Google" id="ProtNLM"/>
    </source>
</evidence>
<feature type="transmembrane region" description="Helical" evidence="6">
    <location>
        <begin position="608"/>
        <end position="629"/>
    </location>
</feature>
<dbReference type="Proteomes" id="UP000760494">
    <property type="component" value="Unassembled WGS sequence"/>
</dbReference>
<comment type="subcellular location">
    <subcellularLocation>
        <location evidence="1">Membrane</location>
        <topology evidence="1">Multi-pass membrane protein</topology>
    </subcellularLocation>
</comment>
<dbReference type="Pfam" id="PF07690">
    <property type="entry name" value="MFS_1"/>
    <property type="match status" value="1"/>
</dbReference>
<keyword evidence="4 6" id="KW-0472">Membrane</keyword>
<dbReference type="AlphaFoldDB" id="A0A9Q9RMS9"/>
<feature type="transmembrane region" description="Helical" evidence="6">
    <location>
        <begin position="650"/>
        <end position="671"/>
    </location>
</feature>
<dbReference type="Pfam" id="PF11578">
    <property type="entry name" value="DUF3237"/>
    <property type="match status" value="1"/>
</dbReference>
<feature type="transmembrane region" description="Helical" evidence="6">
    <location>
        <begin position="430"/>
        <end position="451"/>
    </location>
</feature>
<evidence type="ECO:0000313" key="8">
    <source>
        <dbReference type="Proteomes" id="UP000760494"/>
    </source>
</evidence>
<evidence type="ECO:0000256" key="4">
    <source>
        <dbReference type="ARBA" id="ARBA00023136"/>
    </source>
</evidence>
<evidence type="ECO:0000256" key="1">
    <source>
        <dbReference type="ARBA" id="ARBA00004141"/>
    </source>
</evidence>
<evidence type="ECO:0000256" key="6">
    <source>
        <dbReference type="SAM" id="Phobius"/>
    </source>
</evidence>